<dbReference type="EMBL" id="CP011859">
    <property type="protein sequence ID" value="AQY22178.1"/>
    <property type="molecule type" value="Genomic_DNA"/>
</dbReference>
<dbReference type="InterPro" id="IPR036942">
    <property type="entry name" value="Beta-barrel_TonB_sf"/>
</dbReference>
<protein>
    <submittedName>
        <fullName evidence="10">Putative TonB-dependent receptor</fullName>
    </submittedName>
</protein>
<evidence type="ECO:0000313" key="10">
    <source>
        <dbReference type="EMBL" id="AQY22178.1"/>
    </source>
</evidence>
<dbReference type="InterPro" id="IPR012910">
    <property type="entry name" value="Plug_dom"/>
</dbReference>
<proteinExistence type="inferred from homology"/>
<keyword evidence="5" id="KW-0732">Signal</keyword>
<dbReference type="SUPFAM" id="SSF56935">
    <property type="entry name" value="Porins"/>
    <property type="match status" value="1"/>
</dbReference>
<keyword evidence="4 8" id="KW-0812">Transmembrane</keyword>
<organism evidence="10 11">
    <name type="scientific">Riemerella anatipestifer</name>
    <name type="common">Moraxella anatipestifer</name>
    <dbReference type="NCBI Taxonomy" id="34085"/>
    <lineage>
        <taxon>Bacteria</taxon>
        <taxon>Pseudomonadati</taxon>
        <taxon>Bacteroidota</taxon>
        <taxon>Flavobacteriia</taxon>
        <taxon>Flavobacteriales</taxon>
        <taxon>Weeksellaceae</taxon>
        <taxon>Riemerella</taxon>
    </lineage>
</organism>
<dbReference type="Gene3D" id="2.40.170.20">
    <property type="entry name" value="TonB-dependent receptor, beta-barrel domain"/>
    <property type="match status" value="1"/>
</dbReference>
<dbReference type="Gene3D" id="2.170.130.10">
    <property type="entry name" value="TonB-dependent receptor, plug domain"/>
    <property type="match status" value="1"/>
</dbReference>
<dbReference type="AlphaFoldDB" id="A0A1S7DSY7"/>
<keyword evidence="6 8" id="KW-0472">Membrane</keyword>
<evidence type="ECO:0000256" key="5">
    <source>
        <dbReference type="ARBA" id="ARBA00022729"/>
    </source>
</evidence>
<gene>
    <name evidence="10" type="ORF">AB406_1230</name>
</gene>
<dbReference type="GO" id="GO:0044718">
    <property type="term" value="P:siderophore transmembrane transport"/>
    <property type="evidence" value="ECO:0007669"/>
    <property type="project" value="TreeGrafter"/>
</dbReference>
<comment type="similarity">
    <text evidence="8">Belongs to the TonB-dependent receptor family.</text>
</comment>
<name>A0A1S7DSY7_RIEAN</name>
<dbReference type="Pfam" id="PF07715">
    <property type="entry name" value="Plug"/>
    <property type="match status" value="1"/>
</dbReference>
<dbReference type="PANTHER" id="PTHR30069">
    <property type="entry name" value="TONB-DEPENDENT OUTER MEMBRANE RECEPTOR"/>
    <property type="match status" value="1"/>
</dbReference>
<accession>A0A1S7DSY7</accession>
<evidence type="ECO:0000256" key="6">
    <source>
        <dbReference type="ARBA" id="ARBA00023136"/>
    </source>
</evidence>
<dbReference type="InterPro" id="IPR037066">
    <property type="entry name" value="Plug_dom_sf"/>
</dbReference>
<feature type="domain" description="TonB-dependent receptor plug" evidence="9">
    <location>
        <begin position="49"/>
        <end position="140"/>
    </location>
</feature>
<keyword evidence="7 8" id="KW-0998">Cell outer membrane</keyword>
<comment type="subcellular location">
    <subcellularLocation>
        <location evidence="1 8">Cell outer membrane</location>
        <topology evidence="1 8">Multi-pass membrane protein</topology>
    </subcellularLocation>
</comment>
<dbReference type="GO" id="GO:0009279">
    <property type="term" value="C:cell outer membrane"/>
    <property type="evidence" value="ECO:0007669"/>
    <property type="project" value="UniProtKB-SubCell"/>
</dbReference>
<evidence type="ECO:0000256" key="8">
    <source>
        <dbReference type="PROSITE-ProRule" id="PRU01360"/>
    </source>
</evidence>
<dbReference type="PANTHER" id="PTHR30069:SF29">
    <property type="entry name" value="HEMOGLOBIN AND HEMOGLOBIN-HAPTOGLOBIN-BINDING PROTEIN 1-RELATED"/>
    <property type="match status" value="1"/>
</dbReference>
<sequence>MNLEKMRGILLLCFFSWVVGIAQTPKEKTIDTVSINENRKQAALNAPIQKIKEYTGSHLAEMLKNTPGVSIVQTGANVSKPIIEGLSSNRVLILHNGVKLLNQDWSDHHAPEVDITAYQDVKIIKGARSVRYGSGALGGVILLSPKPLSFHNGLNGSVSISGNSNDGKSIINTIVRSSIKNTWAWQIQQSYHYSGDYKTANYYVNNTGYRQLNTLGMIGYKKGIFSGELSFNRFYTEMGVFYGSLTGNIEEFSQKINDSAPEKTSAFSYNINAPKQNTTHLTLKFDSKLNFDTENFVTIDYSYQNNYRKEFDVRRLDRTSIPTQHLNLDSHLIESIWNKTYFKNLKGSIGLQYHYQENTNIPGTGVPPTIPNYLLHNYATFFTSEYFKNSWRAELGLRYDYRKTNALGYNFLGNLYGSKRTFSNLSYNLLVEKKLAERWNYSLDFGLAWRSPEPYEMYVNGKQHGIPIFYIGKEDLESEKGFKISQKIGYLHKNLKIDVSTFLQPINGYIYSIPSGNYKYLFSGPSIIFQMVQSNAFFRGGDISLDWKISSHLRYKTNVSVVYANDAKTKDYLPMIPPLTLYQQWKWQISSNLLNYLYITAEHQYTAQQKRYNPKQDLMPPPSAYHTFGFNIATEFYYTKQNTCFVALGISNLTNQQYKNYTDHFRYFVHAKGIDFQLKTIINF</sequence>
<evidence type="ECO:0000313" key="11">
    <source>
        <dbReference type="Proteomes" id="UP000189883"/>
    </source>
</evidence>
<keyword evidence="10" id="KW-0675">Receptor</keyword>
<dbReference type="RefSeq" id="WP_079207395.1">
    <property type="nucleotide sequence ID" value="NZ_CP011859.1"/>
</dbReference>
<keyword evidence="3 8" id="KW-1134">Transmembrane beta strand</keyword>
<keyword evidence="2 8" id="KW-0813">Transport</keyword>
<reference evidence="10 11" key="1">
    <citation type="submission" date="2015-06" db="EMBL/GenBank/DDBJ databases">
        <title>R. anatipestifer strain HXb2 is the most virulent strain so far, and the genome sequence would help us uncover the pathogenesis.</title>
        <authorList>
            <person name="Hu Q."/>
            <person name="Qi J."/>
            <person name="Bo H."/>
            <person name="Liu G."/>
            <person name="Tao M."/>
            <person name="Ding Y."/>
            <person name="Xue Y."/>
        </authorList>
    </citation>
    <scope>NUCLEOTIDE SEQUENCE [LARGE SCALE GENOMIC DNA]</scope>
    <source>
        <strain evidence="10 11">HXb2</strain>
    </source>
</reference>
<evidence type="ECO:0000259" key="9">
    <source>
        <dbReference type="Pfam" id="PF07715"/>
    </source>
</evidence>
<dbReference type="Proteomes" id="UP000189883">
    <property type="component" value="Chromosome"/>
</dbReference>
<evidence type="ECO:0000256" key="2">
    <source>
        <dbReference type="ARBA" id="ARBA00022448"/>
    </source>
</evidence>
<evidence type="ECO:0000256" key="7">
    <source>
        <dbReference type="ARBA" id="ARBA00023237"/>
    </source>
</evidence>
<evidence type="ECO:0000256" key="4">
    <source>
        <dbReference type="ARBA" id="ARBA00022692"/>
    </source>
</evidence>
<evidence type="ECO:0000256" key="1">
    <source>
        <dbReference type="ARBA" id="ARBA00004571"/>
    </source>
</evidence>
<dbReference type="InterPro" id="IPR039426">
    <property type="entry name" value="TonB-dep_rcpt-like"/>
</dbReference>
<evidence type="ECO:0000256" key="3">
    <source>
        <dbReference type="ARBA" id="ARBA00022452"/>
    </source>
</evidence>
<dbReference type="GO" id="GO:0015344">
    <property type="term" value="F:siderophore uptake transmembrane transporter activity"/>
    <property type="evidence" value="ECO:0007669"/>
    <property type="project" value="TreeGrafter"/>
</dbReference>
<dbReference type="PROSITE" id="PS52016">
    <property type="entry name" value="TONB_DEPENDENT_REC_3"/>
    <property type="match status" value="1"/>
</dbReference>